<dbReference type="AlphaFoldDB" id="A0AAD4LRM2"/>
<dbReference type="PANTHER" id="PTHR13621:SF2">
    <property type="entry name" value="PROLINE-RICH PROTEIN PRCC"/>
    <property type="match status" value="1"/>
</dbReference>
<feature type="region of interest" description="Disordered" evidence="2">
    <location>
        <begin position="122"/>
        <end position="149"/>
    </location>
</feature>
<organism evidence="3 4">
    <name type="scientific">Lactarius akahatsu</name>
    <dbReference type="NCBI Taxonomy" id="416441"/>
    <lineage>
        <taxon>Eukaryota</taxon>
        <taxon>Fungi</taxon>
        <taxon>Dikarya</taxon>
        <taxon>Basidiomycota</taxon>
        <taxon>Agaricomycotina</taxon>
        <taxon>Agaricomycetes</taxon>
        <taxon>Russulales</taxon>
        <taxon>Russulaceae</taxon>
        <taxon>Lactarius</taxon>
    </lineage>
</organism>
<dbReference type="Proteomes" id="UP001201163">
    <property type="component" value="Unassembled WGS sequence"/>
</dbReference>
<feature type="compositionally biased region" description="Basic and acidic residues" evidence="2">
    <location>
        <begin position="84"/>
        <end position="96"/>
    </location>
</feature>
<reference evidence="3" key="1">
    <citation type="submission" date="2022-01" db="EMBL/GenBank/DDBJ databases">
        <title>Comparative genomics reveals a dynamic genome evolution in the ectomycorrhizal milk-cap (Lactarius) mushrooms.</title>
        <authorList>
            <consortium name="DOE Joint Genome Institute"/>
            <person name="Lebreton A."/>
            <person name="Tang N."/>
            <person name="Kuo A."/>
            <person name="LaButti K."/>
            <person name="Drula E."/>
            <person name="Barry K."/>
            <person name="Clum A."/>
            <person name="Lipzen A."/>
            <person name="Mousain D."/>
            <person name="Ng V."/>
            <person name="Wang R."/>
            <person name="Wang X."/>
            <person name="Dai Y."/>
            <person name="Henrissat B."/>
            <person name="Grigoriev I.V."/>
            <person name="Guerin-Laguette A."/>
            <person name="Yu F."/>
            <person name="Martin F.M."/>
        </authorList>
    </citation>
    <scope>NUCLEOTIDE SEQUENCE</scope>
    <source>
        <strain evidence="3">QP</strain>
    </source>
</reference>
<evidence type="ECO:0000313" key="4">
    <source>
        <dbReference type="Proteomes" id="UP001201163"/>
    </source>
</evidence>
<evidence type="ECO:0000256" key="2">
    <source>
        <dbReference type="SAM" id="MobiDB-lite"/>
    </source>
</evidence>
<feature type="region of interest" description="Disordered" evidence="2">
    <location>
        <begin position="1"/>
        <end position="104"/>
    </location>
</feature>
<dbReference type="Pfam" id="PF10253">
    <property type="entry name" value="PRCC"/>
    <property type="match status" value="1"/>
</dbReference>
<feature type="region of interest" description="Disordered" evidence="2">
    <location>
        <begin position="314"/>
        <end position="350"/>
    </location>
</feature>
<dbReference type="EMBL" id="JAKELL010000001">
    <property type="protein sequence ID" value="KAH9001139.1"/>
    <property type="molecule type" value="Genomic_DNA"/>
</dbReference>
<accession>A0AAD4LRM2</accession>
<evidence type="ECO:0000256" key="1">
    <source>
        <dbReference type="SAM" id="Coils"/>
    </source>
</evidence>
<feature type="compositionally biased region" description="Polar residues" evidence="2">
    <location>
        <begin position="43"/>
        <end position="53"/>
    </location>
</feature>
<protein>
    <submittedName>
        <fullName evidence="3">Mitotic checkpoint regulator, MAD2B-interacting-domain-containing protein</fullName>
    </submittedName>
</protein>
<feature type="coiled-coil region" evidence="1">
    <location>
        <begin position="361"/>
        <end position="388"/>
    </location>
</feature>
<keyword evidence="1" id="KW-0175">Coiled coil</keyword>
<evidence type="ECO:0000313" key="3">
    <source>
        <dbReference type="EMBL" id="KAH9001139.1"/>
    </source>
</evidence>
<keyword evidence="4" id="KW-1185">Reference proteome</keyword>
<dbReference type="InterPro" id="IPR018800">
    <property type="entry name" value="PRCC"/>
</dbReference>
<gene>
    <name evidence="3" type="ORF">EDB92DRAFT_18769</name>
</gene>
<feature type="compositionally biased region" description="Low complexity" evidence="2">
    <location>
        <begin position="22"/>
        <end position="35"/>
    </location>
</feature>
<dbReference type="PANTHER" id="PTHR13621">
    <property type="entry name" value="PROLINE-RICH PROTEIN PRCC"/>
    <property type="match status" value="1"/>
</dbReference>
<name>A0AAD4LRM2_9AGAM</name>
<comment type="caution">
    <text evidence="3">The sequence shown here is derived from an EMBL/GenBank/DDBJ whole genome shotgun (WGS) entry which is preliminary data.</text>
</comment>
<sequence length="391" mass="42373">MLVDAYGSDNSDGSGDESAPQSSSTSKNTPNTSLSRSLPVPSNPSASKSSTLSLPAPKAKKAPKKIAIELPALTKDVSSDYDENEARPAKRLRTEGRGAGSSALLSMLPAPKLAAPVKEAPERILGSGKGPGLVFKEPSFQRTKDIPGLSSIDNVAGVERETEEVHLPFMPASVRKGKPNISLEESSERVTSNTRGPPSPTTLDLFSLNPAKPPSSSVTASTGRPNSLSISSAPKIDEYTPPEPTPNDPYPGYYQLPSGTWTAYDSAYYQRFYDKWKADYDREIRAIEKKEKGFEGADTGETQEVDALREMEKAKKEIQEREEKKALTKGAGGEPEAPRMNVKGSKISKGARKRGQLASLLVEAYQNREVLEERIAEGRRNRKEAGNKYGF</sequence>
<feature type="region of interest" description="Disordered" evidence="2">
    <location>
        <begin position="167"/>
        <end position="251"/>
    </location>
</feature>
<feature type="compositionally biased region" description="Polar residues" evidence="2">
    <location>
        <begin position="189"/>
        <end position="204"/>
    </location>
</feature>
<feature type="compositionally biased region" description="Basic and acidic residues" evidence="2">
    <location>
        <begin position="314"/>
        <end position="326"/>
    </location>
</feature>
<dbReference type="GO" id="GO:0005634">
    <property type="term" value="C:nucleus"/>
    <property type="evidence" value="ECO:0007669"/>
    <property type="project" value="TreeGrafter"/>
</dbReference>
<feature type="compositionally biased region" description="Polar residues" evidence="2">
    <location>
        <begin position="214"/>
        <end position="232"/>
    </location>
</feature>
<proteinExistence type="predicted"/>